<evidence type="ECO:0000256" key="1">
    <source>
        <dbReference type="ARBA" id="ARBA00022737"/>
    </source>
</evidence>
<feature type="region of interest" description="Disordered" evidence="4">
    <location>
        <begin position="175"/>
        <end position="194"/>
    </location>
</feature>
<sequence>MEILVSFGLVPDDRSPSFNRPKGSVMDASLDRGWREALVKAQAKTSQTYQKIASKCYRADAGTGLEQLRDILSTLRLLLGTINSLSLLVMELRIQGSDSHLRGPQPDHNVLDTMSDLLEYLNRPNLEYPIDNRIPRKLHAISDTLRTAAASHDCFGMETCLITYDPPMSLFEYCPKSTPDDSKEGGRETEESSHEDAMACLAEVMRVPKELEAPKDLLSYQSHVAWRDLAYPRYSISAWRLPELVKKHWDSAIKAHVENLFSPDKPAPFEYWLLEYATRQWPERFDTTKALSKTHFKRLMSMVSDPSLRPLHVAAALGLNAFYEDRVADQVELRQLSTASPFGTPLYCALLGPNALLAHVDDPIQLAADFLHTAGQKETIAKICLMTHNLRPYLGAYPSQLSVIGPNPDEPVSLTTLAFLVCHSLDDPELFNLILTFNPALDDRFLQLFLGKNSIANYWPSTLPELSLSFLHKVLPSIIDYTAVRYTGPGLVSSLLKGVYEVVGHFRLESITPTTKLPNLPDDTYYDLVREIVPDDDLLFLRRFVCDPRWKPDIPLVRDDSFPAPTDDISKVKTTTLLHYAVECNMWASVSLMLSSSASVDINVRNENDQTPLMLSESPEMFKLLKCHGARTTETDHLGRNIWHIAAANADVNLIDCLMENDENKDQNLRGLMHGGQTPIAQSIIYPLQLLREGSEVTETSPVGALHLLKSCKKDPAYLQSPTPLILLAAQWGSTPLVTSLLDFGADPNSVDEKGQSALHYINISAAQDLVTALQKVCKTSATNHSGLTPAETIFDDLPPQLRPRYPGVDDAIIESEGLDDKAYQLLLTPEVLSSRNDKGHGLWERFAARLADPENPIWDDPSIAGASMKTATSMLIMSGAMHSYEKEKREPGLLAVMKTLSPNLTKIFFTEYSEWAFDLLISTSKEKEKFKTSAYSVKLLKLVVIQRRTSFVRRLLELGVSVHLRDNSNVDLIEGGPAWTWEEATSALEYACEYIPCENEIFDILLSYVDTDKLNEDRPVGQGFIDRLIRGSRREQDFKLRKLLRKGLNPNPKSGVNGSPAMVACIKGGHLSTTLSLLDHGGDVSATDESGMDAPLAAAWMGSVEILDGLKASRPDMDLKTTCTARLATCIPGWLDQEMVLRGCTGLHLAAFKGHVAVFDFLIKRHGFDVNVVTSDDRWTPLHCAAYGGQASCVRSLLELGADTTAEDCRGHTPMAVAIILRRSEIVCALLWFGSGEDENPTVHRLAQESGCQDIIDLLTPTEPSTPSPSVPDVEMEV</sequence>
<evidence type="ECO:0000256" key="2">
    <source>
        <dbReference type="ARBA" id="ARBA00023043"/>
    </source>
</evidence>
<name>A0A9P6LH89_9PEZI</name>
<evidence type="ECO:0000313" key="6">
    <source>
        <dbReference type="Proteomes" id="UP000781932"/>
    </source>
</evidence>
<dbReference type="SUPFAM" id="SSF48403">
    <property type="entry name" value="Ankyrin repeat"/>
    <property type="match status" value="2"/>
</dbReference>
<accession>A0A9P6LH89</accession>
<feature type="compositionally biased region" description="Basic and acidic residues" evidence="4">
    <location>
        <begin position="178"/>
        <end position="194"/>
    </location>
</feature>
<dbReference type="SMART" id="SM00248">
    <property type="entry name" value="ANK"/>
    <property type="match status" value="8"/>
</dbReference>
<dbReference type="GeneID" id="62165985"/>
<keyword evidence="2 3" id="KW-0040">ANK repeat</keyword>
<reference evidence="5" key="1">
    <citation type="submission" date="2020-03" db="EMBL/GenBank/DDBJ databases">
        <authorList>
            <person name="He L."/>
        </authorList>
    </citation>
    <scope>NUCLEOTIDE SEQUENCE</scope>
    <source>
        <strain evidence="5">CkLH20</strain>
    </source>
</reference>
<dbReference type="Pfam" id="PF00023">
    <property type="entry name" value="Ank"/>
    <property type="match status" value="1"/>
</dbReference>
<dbReference type="Proteomes" id="UP000781932">
    <property type="component" value="Unassembled WGS sequence"/>
</dbReference>
<dbReference type="Pfam" id="PF12796">
    <property type="entry name" value="Ank_2"/>
    <property type="match status" value="1"/>
</dbReference>
<dbReference type="InterPro" id="IPR002110">
    <property type="entry name" value="Ankyrin_rpt"/>
</dbReference>
<evidence type="ECO:0008006" key="7">
    <source>
        <dbReference type="Google" id="ProtNLM"/>
    </source>
</evidence>
<comment type="caution">
    <text evidence="5">The sequence shown here is derived from an EMBL/GenBank/DDBJ whole genome shotgun (WGS) entry which is preliminary data.</text>
</comment>
<dbReference type="PANTHER" id="PTHR24198:SF165">
    <property type="entry name" value="ANKYRIN REPEAT-CONTAINING PROTEIN-RELATED"/>
    <property type="match status" value="1"/>
</dbReference>
<feature type="repeat" description="ANK" evidence="3">
    <location>
        <begin position="1143"/>
        <end position="1176"/>
    </location>
</feature>
<keyword evidence="1" id="KW-0677">Repeat</keyword>
<dbReference type="PROSITE" id="PS50088">
    <property type="entry name" value="ANK_REPEAT"/>
    <property type="match status" value="2"/>
</dbReference>
<protein>
    <recommendedName>
        <fullName evidence="7">Ankyrin repeat protein</fullName>
    </recommendedName>
</protein>
<dbReference type="EMBL" id="JAATWM020000038">
    <property type="protein sequence ID" value="KAF9872370.1"/>
    <property type="molecule type" value="Genomic_DNA"/>
</dbReference>
<evidence type="ECO:0000313" key="5">
    <source>
        <dbReference type="EMBL" id="KAF9872370.1"/>
    </source>
</evidence>
<reference evidence="5" key="2">
    <citation type="submission" date="2020-11" db="EMBL/GenBank/DDBJ databases">
        <title>Whole genome sequencing of Colletotrichum sp.</title>
        <authorList>
            <person name="Li H."/>
        </authorList>
    </citation>
    <scope>NUCLEOTIDE SEQUENCE</scope>
    <source>
        <strain evidence="5">CkLH20</strain>
    </source>
</reference>
<dbReference type="PANTHER" id="PTHR24198">
    <property type="entry name" value="ANKYRIN REPEAT AND PROTEIN KINASE DOMAIN-CONTAINING PROTEIN"/>
    <property type="match status" value="1"/>
</dbReference>
<organism evidence="5 6">
    <name type="scientific">Colletotrichum karsti</name>
    <dbReference type="NCBI Taxonomy" id="1095194"/>
    <lineage>
        <taxon>Eukaryota</taxon>
        <taxon>Fungi</taxon>
        <taxon>Dikarya</taxon>
        <taxon>Ascomycota</taxon>
        <taxon>Pezizomycotina</taxon>
        <taxon>Sordariomycetes</taxon>
        <taxon>Hypocreomycetidae</taxon>
        <taxon>Glomerellales</taxon>
        <taxon>Glomerellaceae</taxon>
        <taxon>Colletotrichum</taxon>
        <taxon>Colletotrichum boninense species complex</taxon>
    </lineage>
</organism>
<evidence type="ECO:0000256" key="3">
    <source>
        <dbReference type="PROSITE-ProRule" id="PRU00023"/>
    </source>
</evidence>
<dbReference type="OrthoDB" id="194358at2759"/>
<proteinExistence type="predicted"/>
<dbReference type="AlphaFoldDB" id="A0A9P6LH89"/>
<gene>
    <name evidence="5" type="ORF">CkaCkLH20_10197</name>
</gene>
<feature type="repeat" description="ANK" evidence="3">
    <location>
        <begin position="1178"/>
        <end position="1210"/>
    </location>
</feature>
<dbReference type="PROSITE" id="PS50297">
    <property type="entry name" value="ANK_REP_REGION"/>
    <property type="match status" value="1"/>
</dbReference>
<dbReference type="Gene3D" id="1.25.40.20">
    <property type="entry name" value="Ankyrin repeat-containing domain"/>
    <property type="match status" value="3"/>
</dbReference>
<dbReference type="RefSeq" id="XP_038741831.1">
    <property type="nucleotide sequence ID" value="XM_038892911.1"/>
</dbReference>
<evidence type="ECO:0000256" key="4">
    <source>
        <dbReference type="SAM" id="MobiDB-lite"/>
    </source>
</evidence>
<keyword evidence="6" id="KW-1185">Reference proteome</keyword>
<dbReference type="InterPro" id="IPR036770">
    <property type="entry name" value="Ankyrin_rpt-contain_sf"/>
</dbReference>